<dbReference type="Gene3D" id="3.20.20.70">
    <property type="entry name" value="Aldolase class I"/>
    <property type="match status" value="1"/>
</dbReference>
<dbReference type="OrthoDB" id="9810648at2"/>
<accession>A0A220VHA4</accession>
<dbReference type="CDD" id="cd00564">
    <property type="entry name" value="TMP_TenI"/>
    <property type="match status" value="1"/>
</dbReference>
<dbReference type="RefSeq" id="WP_089074672.1">
    <property type="nucleotide sequence ID" value="NZ_CBCSAM010000003.1"/>
</dbReference>
<dbReference type="AlphaFoldDB" id="A0A220VHA4"/>
<keyword evidence="5" id="KW-1185">Reference proteome</keyword>
<organism evidence="4 5">
    <name type="scientific">Paraphotobacterium marinum</name>
    <dbReference type="NCBI Taxonomy" id="1755811"/>
    <lineage>
        <taxon>Bacteria</taxon>
        <taxon>Pseudomonadati</taxon>
        <taxon>Pseudomonadota</taxon>
        <taxon>Gammaproteobacteria</taxon>
        <taxon>Vibrionales</taxon>
        <taxon>Vibrionaceae</taxon>
        <taxon>Paraphotobacterium</taxon>
    </lineage>
</organism>
<dbReference type="SUPFAM" id="SSF51391">
    <property type="entry name" value="Thiamin phosphate synthase"/>
    <property type="match status" value="1"/>
</dbReference>
<protein>
    <recommendedName>
        <fullName evidence="3">Thiamine phosphate synthase/TenI domain-containing protein</fullName>
    </recommendedName>
</protein>
<dbReference type="InterPro" id="IPR013785">
    <property type="entry name" value="Aldolase_TIM"/>
</dbReference>
<dbReference type="InterPro" id="IPR036206">
    <property type="entry name" value="ThiamineP_synth_sf"/>
</dbReference>
<dbReference type="GO" id="GO:0005737">
    <property type="term" value="C:cytoplasm"/>
    <property type="evidence" value="ECO:0007669"/>
    <property type="project" value="TreeGrafter"/>
</dbReference>
<evidence type="ECO:0000256" key="2">
    <source>
        <dbReference type="ARBA" id="ARBA00022977"/>
    </source>
</evidence>
<evidence type="ECO:0000259" key="3">
    <source>
        <dbReference type="Pfam" id="PF02581"/>
    </source>
</evidence>
<comment type="pathway">
    <text evidence="1">Cofactor biosynthesis; thiamine diphosphate biosynthesis.</text>
</comment>
<reference evidence="4 5" key="1">
    <citation type="journal article" date="2016" name="Int. J. Syst. Evol. Microbiol.">
        <title>Paraphotobacterium marinum gen. nov., sp. nov., a member of the family Vibrionaceae, isolated from surface seawater.</title>
        <authorList>
            <person name="Huang Z."/>
            <person name="Dong C."/>
            <person name="Shao Z."/>
        </authorList>
    </citation>
    <scope>NUCLEOTIDE SEQUENCE [LARGE SCALE GENOMIC DNA]</scope>
    <source>
        <strain evidence="4 5">NSCS20N07D</strain>
    </source>
</reference>
<sequence length="186" mass="21131">MVNYKIYKISSNLSSLSQLKKFLKEALNESYIYQLRTNLLSFEKISTYIENNIIEIPQLMINSSTFNWSQKHNKYFVGIHLTSKHLKMCSHADMTSLRKQFKLISASCHNVEEVGLANKLELDFITLSPIQHTSSHPEVKPLGWTVAKNIVRIANPKVYALGGLNLLDLTRACNNGFWGISGISKL</sequence>
<name>A0A220VHA4_9GAMM</name>
<dbReference type="Proteomes" id="UP000242175">
    <property type="component" value="Chromosome small"/>
</dbReference>
<keyword evidence="2" id="KW-0784">Thiamine biosynthesis</keyword>
<dbReference type="GO" id="GO:0009228">
    <property type="term" value="P:thiamine biosynthetic process"/>
    <property type="evidence" value="ECO:0007669"/>
    <property type="project" value="UniProtKB-KW"/>
</dbReference>
<evidence type="ECO:0000256" key="1">
    <source>
        <dbReference type="ARBA" id="ARBA00004948"/>
    </source>
</evidence>
<gene>
    <name evidence="4" type="ORF">CF386_12030</name>
</gene>
<evidence type="ECO:0000313" key="5">
    <source>
        <dbReference type="Proteomes" id="UP000242175"/>
    </source>
</evidence>
<dbReference type="EMBL" id="CP022356">
    <property type="protein sequence ID" value="ASK79764.1"/>
    <property type="molecule type" value="Genomic_DNA"/>
</dbReference>
<dbReference type="Pfam" id="PF02581">
    <property type="entry name" value="TMP-TENI"/>
    <property type="match status" value="1"/>
</dbReference>
<dbReference type="KEGG" id="pmai:CF386_12030"/>
<evidence type="ECO:0000313" key="4">
    <source>
        <dbReference type="EMBL" id="ASK79764.1"/>
    </source>
</evidence>
<dbReference type="GO" id="GO:0004789">
    <property type="term" value="F:thiamine-phosphate diphosphorylase activity"/>
    <property type="evidence" value="ECO:0007669"/>
    <property type="project" value="TreeGrafter"/>
</dbReference>
<feature type="domain" description="Thiamine phosphate synthase/TenI" evidence="3">
    <location>
        <begin position="77"/>
        <end position="185"/>
    </location>
</feature>
<dbReference type="PANTHER" id="PTHR20857:SF15">
    <property type="entry name" value="THIAMINE-PHOSPHATE SYNTHASE"/>
    <property type="match status" value="1"/>
</dbReference>
<proteinExistence type="predicted"/>
<dbReference type="PANTHER" id="PTHR20857">
    <property type="entry name" value="THIAMINE-PHOSPHATE PYROPHOSPHORYLASE"/>
    <property type="match status" value="1"/>
</dbReference>
<dbReference type="InterPro" id="IPR022998">
    <property type="entry name" value="ThiamineP_synth_TenI"/>
</dbReference>